<organism evidence="1 2">
    <name type="scientific">Aureobasidium melanogenum</name>
    <name type="common">Aureobasidium pullulans var. melanogenum</name>
    <dbReference type="NCBI Taxonomy" id="46634"/>
    <lineage>
        <taxon>Eukaryota</taxon>
        <taxon>Fungi</taxon>
        <taxon>Dikarya</taxon>
        <taxon>Ascomycota</taxon>
        <taxon>Pezizomycotina</taxon>
        <taxon>Dothideomycetes</taxon>
        <taxon>Dothideomycetidae</taxon>
        <taxon>Dothideales</taxon>
        <taxon>Saccotheciaceae</taxon>
        <taxon>Aureobasidium</taxon>
    </lineage>
</organism>
<comment type="caution">
    <text evidence="1">The sequence shown here is derived from an EMBL/GenBank/DDBJ whole genome shotgun (WGS) entry which is preliminary data.</text>
</comment>
<reference evidence="1" key="2">
    <citation type="submission" date="2021-08" db="EMBL/GenBank/DDBJ databases">
        <authorList>
            <person name="Gostincar C."/>
            <person name="Sun X."/>
            <person name="Song Z."/>
            <person name="Gunde-Cimerman N."/>
        </authorList>
    </citation>
    <scope>NUCLEOTIDE SEQUENCE</scope>
    <source>
        <strain evidence="1">EXF-9298</strain>
    </source>
</reference>
<evidence type="ECO:0000313" key="1">
    <source>
        <dbReference type="EMBL" id="KAG9991842.1"/>
    </source>
</evidence>
<dbReference type="Proteomes" id="UP000729357">
    <property type="component" value="Unassembled WGS sequence"/>
</dbReference>
<accession>A0A9P8G4X3</accession>
<feature type="non-terminal residue" evidence="1">
    <location>
        <position position="68"/>
    </location>
</feature>
<dbReference type="EMBL" id="JAHFXS010000001">
    <property type="protein sequence ID" value="KAG9991842.1"/>
    <property type="molecule type" value="Genomic_DNA"/>
</dbReference>
<name>A0A9P8G4X3_AURME</name>
<proteinExistence type="predicted"/>
<evidence type="ECO:0000313" key="2">
    <source>
        <dbReference type="Proteomes" id="UP000729357"/>
    </source>
</evidence>
<gene>
    <name evidence="1" type="ORF">KCU98_g88</name>
</gene>
<protein>
    <submittedName>
        <fullName evidence="1">Uncharacterized protein</fullName>
    </submittedName>
</protein>
<dbReference type="AlphaFoldDB" id="A0A9P8G4X3"/>
<reference evidence="1" key="1">
    <citation type="journal article" date="2021" name="J Fungi (Basel)">
        <title>Virulence traits and population genomics of the black yeast Aureobasidium melanogenum.</title>
        <authorList>
            <person name="Cernosa A."/>
            <person name="Sun X."/>
            <person name="Gostincar C."/>
            <person name="Fang C."/>
            <person name="Gunde-Cimerman N."/>
            <person name="Song Z."/>
        </authorList>
    </citation>
    <scope>NUCLEOTIDE SEQUENCE</scope>
    <source>
        <strain evidence="1">EXF-9298</strain>
    </source>
</reference>
<sequence>MPYLVVGVIVELELVNEESPYTHWNLATFIFDMRQRDWDCFLDQVAHAMILAHPVQAWCSTLGKTFGR</sequence>
<keyword evidence="2" id="KW-1185">Reference proteome</keyword>